<comment type="function">
    <text evidence="1 10">Produces ATP from ADP in the presence of a proton gradient across the membrane. The gamma chain is believed to be important in regulating ATPase activity and the flow of protons through the CF(0) complex.</text>
</comment>
<comment type="similarity">
    <text evidence="3 10">Belongs to the ATPase gamma chain family.</text>
</comment>
<dbReference type="InterPro" id="IPR000131">
    <property type="entry name" value="ATP_synth_F1_gsu"/>
</dbReference>
<evidence type="ECO:0000256" key="10">
    <source>
        <dbReference type="HAMAP-Rule" id="MF_00815"/>
    </source>
</evidence>
<dbReference type="Gene3D" id="1.10.287.80">
    <property type="entry name" value="ATP synthase, gamma subunit, helix hairpin domain"/>
    <property type="match status" value="1"/>
</dbReference>
<dbReference type="InterPro" id="IPR035968">
    <property type="entry name" value="ATP_synth_F1_ATPase_gsu"/>
</dbReference>
<keyword evidence="7 10" id="KW-0472">Membrane</keyword>
<dbReference type="Pfam" id="PF00231">
    <property type="entry name" value="ATP-synt"/>
    <property type="match status" value="1"/>
</dbReference>
<keyword evidence="12" id="KW-1185">Reference proteome</keyword>
<dbReference type="AlphaFoldDB" id="A0A6L5Y5M3"/>
<proteinExistence type="inferred from homology"/>
<dbReference type="SUPFAM" id="SSF52943">
    <property type="entry name" value="ATP synthase (F1-ATPase), gamma subunit"/>
    <property type="match status" value="1"/>
</dbReference>
<dbReference type="GO" id="GO:0045259">
    <property type="term" value="C:proton-transporting ATP synthase complex"/>
    <property type="evidence" value="ECO:0007669"/>
    <property type="project" value="UniProtKB-KW"/>
</dbReference>
<name>A0A6L5Y5M3_9FIRM</name>
<evidence type="ECO:0000256" key="8">
    <source>
        <dbReference type="ARBA" id="ARBA00023196"/>
    </source>
</evidence>
<evidence type="ECO:0000313" key="11">
    <source>
        <dbReference type="EMBL" id="MST51939.1"/>
    </source>
</evidence>
<keyword evidence="8 10" id="KW-0139">CF(1)</keyword>
<comment type="subunit">
    <text evidence="10">F-type ATPases have 2 components, CF(1) - the catalytic core - and CF(0) - the membrane proton channel. CF(1) has five subunits: alpha(3), beta(3), gamma(1), delta(1), epsilon(1). CF(0) has three main subunits: a, b and c.</text>
</comment>
<keyword evidence="10" id="KW-1003">Cell membrane</keyword>
<reference evidence="11 12" key="1">
    <citation type="submission" date="2019-08" db="EMBL/GenBank/DDBJ databases">
        <title>In-depth cultivation of the pig gut microbiome towards novel bacterial diversity and tailored functional studies.</title>
        <authorList>
            <person name="Wylensek D."/>
            <person name="Hitch T.C.A."/>
            <person name="Clavel T."/>
        </authorList>
    </citation>
    <scope>NUCLEOTIDE SEQUENCE [LARGE SCALE GENOMIC DNA]</scope>
    <source>
        <strain evidence="11 12">WCA-MUC-591-APC-3H</strain>
    </source>
</reference>
<dbReference type="Proteomes" id="UP000474676">
    <property type="component" value="Unassembled WGS sequence"/>
</dbReference>
<organism evidence="11 12">
    <name type="scientific">Hornefia butyriciproducens</name>
    <dbReference type="NCBI Taxonomy" id="2652293"/>
    <lineage>
        <taxon>Bacteria</taxon>
        <taxon>Bacillati</taxon>
        <taxon>Bacillota</taxon>
        <taxon>Clostridia</taxon>
        <taxon>Peptostreptococcales</taxon>
        <taxon>Anaerovoracaceae</taxon>
        <taxon>Hornefia</taxon>
    </lineage>
</organism>
<keyword evidence="9 10" id="KW-0066">ATP synthesis</keyword>
<dbReference type="NCBIfam" id="TIGR01146">
    <property type="entry name" value="ATPsyn_F1gamma"/>
    <property type="match status" value="1"/>
</dbReference>
<dbReference type="HAMAP" id="MF_00815">
    <property type="entry name" value="ATP_synth_gamma_bact"/>
    <property type="match status" value="1"/>
</dbReference>
<dbReference type="PANTHER" id="PTHR11693">
    <property type="entry name" value="ATP SYNTHASE GAMMA CHAIN"/>
    <property type="match status" value="1"/>
</dbReference>
<protein>
    <recommendedName>
        <fullName evidence="10">ATP synthase gamma chain</fullName>
    </recommendedName>
    <alternativeName>
        <fullName evidence="10">ATP synthase F1 sector gamma subunit</fullName>
    </alternativeName>
    <alternativeName>
        <fullName evidence="10">F-ATPase gamma subunit</fullName>
    </alternativeName>
</protein>
<comment type="subcellular location">
    <subcellularLocation>
        <location evidence="10">Cell membrane</location>
        <topology evidence="10">Peripheral membrane protein</topology>
    </subcellularLocation>
    <subcellularLocation>
        <location evidence="2">Membrane</location>
        <topology evidence="2">Peripheral membrane protein</topology>
    </subcellularLocation>
</comment>
<sequence length="287" mass="32857">MAEQMQDIKRRIKSINSTERITNAMKLVSAAKLRRAKAIYEHSKLYLDRIIESIDEAFDNGQKVPKELILGSRQMKTSCYVIITSSTGLCGSFNGNVIREAEATIRRKSREAVLVDIGSKGREYFERRGYDVIIEHDPPADTVDYEEVKKLARPLFEKYMSGEIDEIVLVYTSYVNTLKQEVVRKRVLPVDISERNVRSSNINVIEYEPSVNEVFRYLVSKYMEMTLYSAVIESATCEHAARRQAMENANDNASDMLKLLMTEYNRARQSQITNEIIEIVSGSEALN</sequence>
<gene>
    <name evidence="10 11" type="primary">atpG</name>
    <name evidence="11" type="ORF">FYJ64_06365</name>
</gene>
<evidence type="ECO:0000256" key="1">
    <source>
        <dbReference type="ARBA" id="ARBA00003456"/>
    </source>
</evidence>
<dbReference type="Gene3D" id="3.40.1380.10">
    <property type="match status" value="1"/>
</dbReference>
<dbReference type="RefSeq" id="WP_154574386.1">
    <property type="nucleotide sequence ID" value="NZ_VUMZ01000005.1"/>
</dbReference>
<dbReference type="GO" id="GO:0046933">
    <property type="term" value="F:proton-transporting ATP synthase activity, rotational mechanism"/>
    <property type="evidence" value="ECO:0007669"/>
    <property type="project" value="UniProtKB-UniRule"/>
</dbReference>
<evidence type="ECO:0000313" key="12">
    <source>
        <dbReference type="Proteomes" id="UP000474676"/>
    </source>
</evidence>
<evidence type="ECO:0000256" key="3">
    <source>
        <dbReference type="ARBA" id="ARBA00007681"/>
    </source>
</evidence>
<dbReference type="GO" id="GO:0005886">
    <property type="term" value="C:plasma membrane"/>
    <property type="evidence" value="ECO:0007669"/>
    <property type="project" value="UniProtKB-SubCell"/>
</dbReference>
<dbReference type="CDD" id="cd12151">
    <property type="entry name" value="F1-ATPase_gamma"/>
    <property type="match status" value="1"/>
</dbReference>
<keyword evidence="6 10" id="KW-0406">Ion transport</keyword>
<keyword evidence="4 10" id="KW-0813">Transport</keyword>
<dbReference type="EMBL" id="VUMZ01000005">
    <property type="protein sequence ID" value="MST51939.1"/>
    <property type="molecule type" value="Genomic_DNA"/>
</dbReference>
<evidence type="ECO:0000256" key="6">
    <source>
        <dbReference type="ARBA" id="ARBA00023065"/>
    </source>
</evidence>
<comment type="caution">
    <text evidence="11">The sequence shown here is derived from an EMBL/GenBank/DDBJ whole genome shotgun (WGS) entry which is preliminary data.</text>
</comment>
<dbReference type="GeneID" id="303114945"/>
<evidence type="ECO:0000256" key="2">
    <source>
        <dbReference type="ARBA" id="ARBA00004170"/>
    </source>
</evidence>
<dbReference type="PANTHER" id="PTHR11693:SF22">
    <property type="entry name" value="ATP SYNTHASE SUBUNIT GAMMA, MITOCHONDRIAL"/>
    <property type="match status" value="1"/>
</dbReference>
<dbReference type="GO" id="GO:0005524">
    <property type="term" value="F:ATP binding"/>
    <property type="evidence" value="ECO:0007669"/>
    <property type="project" value="UniProtKB-UniRule"/>
</dbReference>
<evidence type="ECO:0000256" key="4">
    <source>
        <dbReference type="ARBA" id="ARBA00022448"/>
    </source>
</evidence>
<dbReference type="GO" id="GO:0042777">
    <property type="term" value="P:proton motive force-driven plasma membrane ATP synthesis"/>
    <property type="evidence" value="ECO:0007669"/>
    <property type="project" value="UniProtKB-UniRule"/>
</dbReference>
<accession>A0A6L5Y5M3</accession>
<dbReference type="PRINTS" id="PR00126">
    <property type="entry name" value="ATPASEGAMMA"/>
</dbReference>
<keyword evidence="5 10" id="KW-0375">Hydrogen ion transport</keyword>
<evidence type="ECO:0000256" key="5">
    <source>
        <dbReference type="ARBA" id="ARBA00022781"/>
    </source>
</evidence>
<evidence type="ECO:0000256" key="7">
    <source>
        <dbReference type="ARBA" id="ARBA00023136"/>
    </source>
</evidence>
<evidence type="ECO:0000256" key="9">
    <source>
        <dbReference type="ARBA" id="ARBA00023310"/>
    </source>
</evidence>